<dbReference type="CDD" id="cd07770">
    <property type="entry name" value="ASKHA_NBD_FGGY_GntK"/>
    <property type="match status" value="1"/>
</dbReference>
<dbReference type="Pfam" id="PF02782">
    <property type="entry name" value="FGGY_C"/>
    <property type="match status" value="1"/>
</dbReference>
<reference evidence="7 8" key="1">
    <citation type="submission" date="2019-03" db="EMBL/GenBank/DDBJ databases">
        <title>Genomic Encyclopedia of Type Strains, Phase IV (KMG-IV): sequencing the most valuable type-strain genomes for metagenomic binning, comparative biology and taxonomic classification.</title>
        <authorList>
            <person name="Goeker M."/>
        </authorList>
    </citation>
    <scope>NUCLEOTIDE SEQUENCE [LARGE SCALE GENOMIC DNA]</scope>
    <source>
        <strain evidence="7 8">DSM 23802</strain>
    </source>
</reference>
<dbReference type="Pfam" id="PF00370">
    <property type="entry name" value="FGGY_N"/>
    <property type="match status" value="1"/>
</dbReference>
<name>A0A4V2URZ0_9BACI</name>
<dbReference type="AlphaFoldDB" id="A0A4V2URZ0"/>
<dbReference type="PROSITE" id="PS00933">
    <property type="entry name" value="FGGY_KINASES_1"/>
    <property type="match status" value="1"/>
</dbReference>
<organism evidence="7 8">
    <name type="scientific">Tepidibacillus fermentans</name>
    <dbReference type="NCBI Taxonomy" id="1281767"/>
    <lineage>
        <taxon>Bacteria</taxon>
        <taxon>Bacillati</taxon>
        <taxon>Bacillota</taxon>
        <taxon>Bacilli</taxon>
        <taxon>Bacillales</taxon>
        <taxon>Bacillaceae</taxon>
        <taxon>Tepidibacillus</taxon>
    </lineage>
</organism>
<feature type="domain" description="Carbohydrate kinase FGGY N-terminal" evidence="5">
    <location>
        <begin position="5"/>
        <end position="249"/>
    </location>
</feature>
<comment type="caution">
    <text evidence="7">The sequence shown here is derived from an EMBL/GenBank/DDBJ whole genome shotgun (WGS) entry which is preliminary data.</text>
</comment>
<evidence type="ECO:0000259" key="5">
    <source>
        <dbReference type="Pfam" id="PF00370"/>
    </source>
</evidence>
<dbReference type="InterPro" id="IPR000577">
    <property type="entry name" value="Carb_kinase_FGGY"/>
</dbReference>
<dbReference type="InterPro" id="IPR050406">
    <property type="entry name" value="FGGY_Carb_Kinase"/>
</dbReference>
<dbReference type="InterPro" id="IPR018485">
    <property type="entry name" value="FGGY_C"/>
</dbReference>
<dbReference type="Gene3D" id="3.30.420.40">
    <property type="match status" value="2"/>
</dbReference>
<keyword evidence="8" id="KW-1185">Reference proteome</keyword>
<dbReference type="PIRSF" id="PIRSF000538">
    <property type="entry name" value="GlpK"/>
    <property type="match status" value="1"/>
</dbReference>
<dbReference type="GO" id="GO:0005975">
    <property type="term" value="P:carbohydrate metabolic process"/>
    <property type="evidence" value="ECO:0007669"/>
    <property type="project" value="InterPro"/>
</dbReference>
<proteinExistence type="inferred from homology"/>
<dbReference type="EMBL" id="SMAB01000021">
    <property type="protein sequence ID" value="TCS79402.1"/>
    <property type="molecule type" value="Genomic_DNA"/>
</dbReference>
<comment type="similarity">
    <text evidence="1 4">Belongs to the FGGY kinase family.</text>
</comment>
<keyword evidence="2 4" id="KW-0808">Transferase</keyword>
<evidence type="ECO:0000313" key="8">
    <source>
        <dbReference type="Proteomes" id="UP000295788"/>
    </source>
</evidence>
<evidence type="ECO:0000313" key="7">
    <source>
        <dbReference type="EMBL" id="TCS79402.1"/>
    </source>
</evidence>
<dbReference type="SUPFAM" id="SSF53067">
    <property type="entry name" value="Actin-like ATPase domain"/>
    <property type="match status" value="2"/>
</dbReference>
<dbReference type="GO" id="GO:0016301">
    <property type="term" value="F:kinase activity"/>
    <property type="evidence" value="ECO:0007669"/>
    <property type="project" value="UniProtKB-KW"/>
</dbReference>
<dbReference type="InterPro" id="IPR043129">
    <property type="entry name" value="ATPase_NBD"/>
</dbReference>
<keyword evidence="3 4" id="KW-0418">Kinase</keyword>
<dbReference type="InterPro" id="IPR018483">
    <property type="entry name" value="Carb_kinase_FGGY_CS"/>
</dbReference>
<evidence type="ECO:0000256" key="3">
    <source>
        <dbReference type="ARBA" id="ARBA00022777"/>
    </source>
</evidence>
<dbReference type="PANTHER" id="PTHR43095">
    <property type="entry name" value="SUGAR KINASE"/>
    <property type="match status" value="1"/>
</dbReference>
<gene>
    <name evidence="7" type="ORF">EDD72_12127</name>
</gene>
<dbReference type="PROSITE" id="PS00445">
    <property type="entry name" value="FGGY_KINASES_2"/>
    <property type="match status" value="1"/>
</dbReference>
<accession>A0A4V2URZ0</accession>
<evidence type="ECO:0000256" key="1">
    <source>
        <dbReference type="ARBA" id="ARBA00009156"/>
    </source>
</evidence>
<dbReference type="PANTHER" id="PTHR43095:SF2">
    <property type="entry name" value="GLUCONOKINASE"/>
    <property type="match status" value="1"/>
</dbReference>
<dbReference type="GO" id="GO:0016773">
    <property type="term" value="F:phosphotransferase activity, alcohol group as acceptor"/>
    <property type="evidence" value="ECO:0007669"/>
    <property type="project" value="InterPro"/>
</dbReference>
<dbReference type="Proteomes" id="UP000295788">
    <property type="component" value="Unassembled WGS sequence"/>
</dbReference>
<evidence type="ECO:0000256" key="4">
    <source>
        <dbReference type="RuleBase" id="RU003733"/>
    </source>
</evidence>
<feature type="domain" description="Carbohydrate kinase FGGY C-terminal" evidence="6">
    <location>
        <begin position="258"/>
        <end position="401"/>
    </location>
</feature>
<evidence type="ECO:0000259" key="6">
    <source>
        <dbReference type="Pfam" id="PF02782"/>
    </source>
</evidence>
<dbReference type="InterPro" id="IPR018484">
    <property type="entry name" value="FGGY_N"/>
</dbReference>
<evidence type="ECO:0000256" key="2">
    <source>
        <dbReference type="ARBA" id="ARBA00022679"/>
    </source>
</evidence>
<sequence length="472" mass="52752">MEQRYVMGLDIGTTSTKATIFTLEGHLISSESIEYPIFHPKADWAEQDPDVIYQAVLDTIRGSILKGKIKSSELIGIGISSAMHSLIAIDQYGNPLTNSIIWADNRSVDYVKQLKEEWNGHEIYLRTGTPIHPMSPLSKLIWMREEQPALFKKAAKWISIKEYIMWKWFSEYVVDYSIASTTGLFHLKSLDWDQEVLNLIGITKDQLSIPVPTTTIYQGMNTEAANYMGIPKDLPIIIGASDGVLANLGVGAIEPGELAVTIGTSGAIRTVVDKPITDKKERTFCYALIDNHWVIGGPINNGGIALRWFRDQFAAKEVKEAIELGKNAYDLMIEEADKVPAGANGLIFLPYLSGERAPYWDANTRGVFFGISLIHKREHFIRAVLEGIAFAVYSVGEALIERSICNDCQLSTKNGVMPNAKERKTNTSFGKNSVSIIVFVSKRKRNSRFYRQSPKRNYPYVDHRICGSNSCG</sequence>
<protein>
    <submittedName>
        <fullName evidence="7">Gluconate kinase (FGGY family)</fullName>
    </submittedName>
</protein>